<reference evidence="1" key="1">
    <citation type="submission" date="2020-08" db="EMBL/GenBank/DDBJ databases">
        <title>Genome public.</title>
        <authorList>
            <person name="Liu C."/>
            <person name="Sun Q."/>
        </authorList>
    </citation>
    <scope>NUCLEOTIDE SEQUENCE</scope>
    <source>
        <strain evidence="1">NSJ-23</strain>
    </source>
</reference>
<gene>
    <name evidence="1" type="ORF">H8S11_13370</name>
</gene>
<keyword evidence="2" id="KW-1185">Reference proteome</keyword>
<accession>A0A8J6JAB8</accession>
<evidence type="ECO:0000313" key="1">
    <source>
        <dbReference type="EMBL" id="MBC5723791.1"/>
    </source>
</evidence>
<dbReference type="Proteomes" id="UP000628736">
    <property type="component" value="Unassembled WGS sequence"/>
</dbReference>
<name>A0A8J6JAB8_9FIRM</name>
<proteinExistence type="predicted"/>
<sequence>MTPLFRETITLLNRRAAEDSPDGLDAWKKTVLTGCVFVRTTVRGVSGVDVSLGQTVTVRIPESLDYHPYQEWTGKMNGFTASVGDIVVHGKVAENVTPDNVRAVAGRYEFMTVRSVRDNTRLPLGHIHLEGV</sequence>
<dbReference type="RefSeq" id="WP_186853486.1">
    <property type="nucleotide sequence ID" value="NZ_JACOPO010000015.1"/>
</dbReference>
<dbReference type="EMBL" id="JACOPO010000015">
    <property type="protein sequence ID" value="MBC5723791.1"/>
    <property type="molecule type" value="Genomic_DNA"/>
</dbReference>
<organism evidence="1 2">
    <name type="scientific">Flintibacter hominis</name>
    <dbReference type="NCBI Taxonomy" id="2763048"/>
    <lineage>
        <taxon>Bacteria</taxon>
        <taxon>Bacillati</taxon>
        <taxon>Bacillota</taxon>
        <taxon>Clostridia</taxon>
        <taxon>Eubacteriales</taxon>
        <taxon>Flintibacter</taxon>
    </lineage>
</organism>
<dbReference type="AlphaFoldDB" id="A0A8J6JAB8"/>
<protein>
    <submittedName>
        <fullName evidence="1">Uncharacterized protein</fullName>
    </submittedName>
</protein>
<evidence type="ECO:0000313" key="2">
    <source>
        <dbReference type="Proteomes" id="UP000628736"/>
    </source>
</evidence>
<comment type="caution">
    <text evidence="1">The sequence shown here is derived from an EMBL/GenBank/DDBJ whole genome shotgun (WGS) entry which is preliminary data.</text>
</comment>